<evidence type="ECO:0000313" key="6">
    <source>
        <dbReference type="Proteomes" id="UP000494256"/>
    </source>
</evidence>
<feature type="region of interest" description="Disordered" evidence="1">
    <location>
        <begin position="885"/>
        <end position="1044"/>
    </location>
</feature>
<evidence type="ECO:0000313" key="3">
    <source>
        <dbReference type="EMBL" id="CAB3223890.1"/>
    </source>
</evidence>
<dbReference type="Gene3D" id="1.25.10.10">
    <property type="entry name" value="Leucine-rich Repeat Variant"/>
    <property type="match status" value="2"/>
</dbReference>
<feature type="region of interest" description="Disordered" evidence="1">
    <location>
        <begin position="352"/>
        <end position="382"/>
    </location>
</feature>
<dbReference type="GO" id="GO:0005881">
    <property type="term" value="C:cytoplasmic microtubule"/>
    <property type="evidence" value="ECO:0007669"/>
    <property type="project" value="TreeGrafter"/>
</dbReference>
<evidence type="ECO:0000259" key="2">
    <source>
        <dbReference type="SMART" id="SM01349"/>
    </source>
</evidence>
<proteinExistence type="predicted"/>
<dbReference type="SUPFAM" id="SSF48371">
    <property type="entry name" value="ARM repeat"/>
    <property type="match status" value="2"/>
</dbReference>
<feature type="compositionally biased region" description="Pro residues" evidence="1">
    <location>
        <begin position="779"/>
        <end position="788"/>
    </location>
</feature>
<feature type="compositionally biased region" description="Polar residues" evidence="1">
    <location>
        <begin position="916"/>
        <end position="926"/>
    </location>
</feature>
<reference evidence="5 6" key="1">
    <citation type="submission" date="2020-04" db="EMBL/GenBank/DDBJ databases">
        <authorList>
            <person name="Wallbank WR R."/>
            <person name="Pardo Diaz C."/>
            <person name="Kozak K."/>
            <person name="Martin S."/>
            <person name="Jiggins C."/>
            <person name="Moest M."/>
            <person name="Warren A I."/>
            <person name="Byers J.R.P. K."/>
            <person name="Montejo-Kovacevich G."/>
            <person name="Yen C E."/>
        </authorList>
    </citation>
    <scope>NUCLEOTIDE SEQUENCE [LARGE SCALE GENOMIC DNA]</scope>
</reference>
<dbReference type="SMART" id="SM01349">
    <property type="entry name" value="TOG"/>
    <property type="match status" value="1"/>
</dbReference>
<evidence type="ECO:0000256" key="1">
    <source>
        <dbReference type="SAM" id="MobiDB-lite"/>
    </source>
</evidence>
<evidence type="ECO:0000313" key="4">
    <source>
        <dbReference type="EMBL" id="CAB3247463.1"/>
    </source>
</evidence>
<dbReference type="EMBL" id="CADEBD010000337">
    <property type="protein sequence ID" value="CAB3247463.1"/>
    <property type="molecule type" value="Genomic_DNA"/>
</dbReference>
<feature type="region of interest" description="Disordered" evidence="1">
    <location>
        <begin position="772"/>
        <end position="805"/>
    </location>
</feature>
<dbReference type="InterPro" id="IPR016024">
    <property type="entry name" value="ARM-type_fold"/>
</dbReference>
<feature type="compositionally biased region" description="Polar residues" evidence="1">
    <location>
        <begin position="983"/>
        <end position="996"/>
    </location>
</feature>
<protein>
    <recommendedName>
        <fullName evidence="2">TOG domain-containing protein</fullName>
    </recommendedName>
</protein>
<feature type="region of interest" description="Disordered" evidence="1">
    <location>
        <begin position="522"/>
        <end position="545"/>
    </location>
</feature>
<accession>A0A8S0YW99</accession>
<dbReference type="InterPro" id="IPR011989">
    <property type="entry name" value="ARM-like"/>
</dbReference>
<organism evidence="3 5">
    <name type="scientific">Arctia plantaginis</name>
    <name type="common">Wood tiger moth</name>
    <name type="synonym">Phalaena plantaginis</name>
    <dbReference type="NCBI Taxonomy" id="874455"/>
    <lineage>
        <taxon>Eukaryota</taxon>
        <taxon>Metazoa</taxon>
        <taxon>Ecdysozoa</taxon>
        <taxon>Arthropoda</taxon>
        <taxon>Hexapoda</taxon>
        <taxon>Insecta</taxon>
        <taxon>Pterygota</taxon>
        <taxon>Neoptera</taxon>
        <taxon>Endopterygota</taxon>
        <taxon>Lepidoptera</taxon>
        <taxon>Glossata</taxon>
        <taxon>Ditrysia</taxon>
        <taxon>Noctuoidea</taxon>
        <taxon>Erebidae</taxon>
        <taxon>Arctiinae</taxon>
        <taxon>Arctia</taxon>
    </lineage>
</organism>
<dbReference type="GO" id="GO:0005929">
    <property type="term" value="C:cilium"/>
    <property type="evidence" value="ECO:0007669"/>
    <property type="project" value="TreeGrafter"/>
</dbReference>
<feature type="compositionally biased region" description="Polar residues" evidence="1">
    <location>
        <begin position="949"/>
        <end position="958"/>
    </location>
</feature>
<feature type="domain" description="TOG" evidence="2">
    <location>
        <begin position="1049"/>
        <end position="1279"/>
    </location>
</feature>
<evidence type="ECO:0000313" key="5">
    <source>
        <dbReference type="Proteomes" id="UP000494106"/>
    </source>
</evidence>
<dbReference type="InterPro" id="IPR034085">
    <property type="entry name" value="TOG"/>
</dbReference>
<dbReference type="Proteomes" id="UP000494106">
    <property type="component" value="Unassembled WGS sequence"/>
</dbReference>
<dbReference type="GO" id="GO:0008017">
    <property type="term" value="F:microtubule binding"/>
    <property type="evidence" value="ECO:0007669"/>
    <property type="project" value="TreeGrafter"/>
</dbReference>
<feature type="compositionally biased region" description="Low complexity" evidence="1">
    <location>
        <begin position="1026"/>
        <end position="1036"/>
    </location>
</feature>
<dbReference type="OrthoDB" id="63891at2759"/>
<gene>
    <name evidence="4" type="ORF">APLA_LOCUS11929</name>
    <name evidence="3" type="ORF">APLA_LOCUS1854</name>
</gene>
<dbReference type="Proteomes" id="UP000494256">
    <property type="component" value="Unassembled WGS sequence"/>
</dbReference>
<dbReference type="GO" id="GO:0000226">
    <property type="term" value="P:microtubule cytoskeleton organization"/>
    <property type="evidence" value="ECO:0007669"/>
    <property type="project" value="TreeGrafter"/>
</dbReference>
<dbReference type="PANTHER" id="PTHR21567:SF87">
    <property type="entry name" value="CRESCERIN-LIKE PROTEIN CHE-12"/>
    <property type="match status" value="1"/>
</dbReference>
<dbReference type="EMBL" id="CADEBC010000135">
    <property type="protein sequence ID" value="CAB3223890.1"/>
    <property type="molecule type" value="Genomic_DNA"/>
</dbReference>
<name>A0A8S0YW99_ARCPL</name>
<feature type="compositionally biased region" description="Pro residues" evidence="1">
    <location>
        <begin position="1012"/>
        <end position="1025"/>
    </location>
</feature>
<sequence length="1281" mass="141347">MYSRVPVAFSYTYVVCFHRLVRGGVAYRPTINPVVWRYAARLGTRARRLQSYAMQLPETPPPPLAPLWDRVLRARALPPDLDVELLYIAIRDRLTHPEWEVRLHALRVLADLLPLSGNALSFPFDQVVDNLGHNSPNVRKAALDALKVFCTHCEDVECASRAILDKCSYHNIRPHSANIDTKVNVITGLILSIPSVMGILKRRLPNLDMFPIFQVLGEKLFDPMHRDVAQRSMFKLRRICGPRDYMTYLSQLDSKTQAKFRSLYETYDEDSMDVYYAPKRADFRNLNNNNQPLVKINHIYNNPHTGPVRFSTDSSSEESFGPIAFYNNNYAKVIIETEIKFDSDTAITMTVLEENETESEKNTGSEDDYDSSDRNMLKYSDGDSEDMDVVVKKVRFGGESVKIRTPDSDNLITSEEDNIQKIPVKHESFKEVISPVTTTLVTRMNEMKQEAFERESQLKSVKKSGIPLPVIQNKAQKQTPVAKQTNGSKLKSKSLSELYDYFKSKNDIQEDKMKDMSELALSLSEVRSPEKSGRSSRSPVETHKEVEVLHNLQRSPSISPRRHQTRVQLERDGFVLSLLASSPPKEYDLLTPRPPTPLRARYDWEELDVVPQHVADQLHNTENWIAAVRAADQLHSTLLEASSVKKVEPAALSLVQHMWALSDTVAAARAPAEGAVCALVRSASSDCARELLPALISRMAREPLPAALPHALLQRLALHHIIDLIFDPTMIGVYGDKEMMQSAQLRAALCLARAAGPAAVLSAVRRRLAVPVRRRARSTPPPAAPPPPRRLRPLPDSAPLPGVSQPGREYILKPLSPIALSDRQGTYEGEVATTRLVSASVAEAPRRVAHAGMLRLCCCPRPSVAPSPAHALALDLVADLPPHTRDSSALTSYEDGETGKKVQTSKGRLSDKLENDSATDVNITAEETTDPPLPSPRSLSIRVEDYSERSTASPSSVRSRLEVPQPVIGGGPVDVSPGEQKNDNTSQYDSLESTKTVIEESQNRAASARASPNPPNSVSPTPPRSSNPSPARSGNPSPDPVSDVYEPAQISERDVRTALAECIVPARHEDWEVIVSALVETERLATDRSARAPASSWRAVTRATAAHVRSLRSRVARAACSTLGVLFEHRGRALDPELDEAAGALLERCADVNRFLRADAAEALVRLAQGGSDVRAVATLARRGAAHRAGPVRAAAAHALARFVSHAGATRALALPPDTRTSLLRAAGELLGDASADARLHARNLCLALGEDVRFRPMLKEAMPPSRYRAIEKLVDKLRCR</sequence>
<comment type="caution">
    <text evidence="3">The sequence shown here is derived from an EMBL/GenBank/DDBJ whole genome shotgun (WGS) entry which is preliminary data.</text>
</comment>
<dbReference type="PANTHER" id="PTHR21567">
    <property type="entry name" value="CLASP"/>
    <property type="match status" value="1"/>
</dbReference>
<keyword evidence="5" id="KW-1185">Reference proteome</keyword>